<dbReference type="InterPro" id="IPR001878">
    <property type="entry name" value="Znf_CCHC"/>
</dbReference>
<dbReference type="Pfam" id="PF13650">
    <property type="entry name" value="Asp_protease_2"/>
    <property type="match status" value="1"/>
</dbReference>
<dbReference type="EMBL" id="JAACNO010000976">
    <property type="protein sequence ID" value="KAF4143741.1"/>
    <property type="molecule type" value="Genomic_DNA"/>
</dbReference>
<gene>
    <name evidence="3" type="ORF">GN958_ATG07069</name>
</gene>
<sequence length="684" mass="76926">MDTESVQQMFASLAAMMREQQQFLAHTAELQQQMAATLQQQQQQVPAPQQQPVDAAPAPDTREYRAEGITMPTFYGTKDADVADYMFSARLYFESKNIQYGDEAPQQRPLSLLVANLKGPAAAWYREFVSHEGNFLQSVAQFEELLTSEFTAPDKQEHLRDKLLSLRQKNFACLEDYVSSFRNIICKVEDMSDIDKVMHFQKGLSVEIRQEVKLRQFRNTTDAISFALMYDRTHSVGARRHGKDSTHVPARQPPRASVEEPTPMEIGSSRFVSRDECMRNNLCFYCKEPGHRLSSCRKRQGRNVSRGPSTRTRGQPSFSAHQSTFRRVVEDENDDDSSDEVEVMQSMQLNMVAARLNDSVSSSQGLLRLDGVMNEQPVRILIDSGAEQNIVRPGLARHVVDAAKVTAERFDGSTTPTRVAQRCLESLTFAGRAFSDVPLIEWEVSTNQDVILGHPWLAQFNPDIDWKTGEMHFRKQRIACDYRSLHVGDPTPEPATGAVKVKPEFRQHPLPVNLRQQLDAYTKAGYFHLPLGPSGLSMVDHVLARPHKEDTAAGSADTAVLSVSAAHFVKKVQAHEYAELYHVTVKTSPKVREVPSPLQVVLDEYADVFPSELPPELPPHRSIEHEVVLKPGAKPSNRAPFRLSKVEQAALELFVADLLKKNWIQVSDSPWVSNISPHANSLGY</sequence>
<protein>
    <submittedName>
        <fullName evidence="3">Retrotransposon gag protein</fullName>
    </submittedName>
</protein>
<proteinExistence type="predicted"/>
<dbReference type="PANTHER" id="PTHR15503">
    <property type="entry name" value="LDOC1 RELATED"/>
    <property type="match status" value="1"/>
</dbReference>
<dbReference type="AlphaFoldDB" id="A0A8S9USP3"/>
<reference evidence="3" key="1">
    <citation type="submission" date="2020-03" db="EMBL/GenBank/DDBJ databases">
        <title>Hybrid Assembly of Korean Phytophthora infestans isolates.</title>
        <authorList>
            <person name="Prokchorchik M."/>
            <person name="Lee Y."/>
            <person name="Seo J."/>
            <person name="Cho J.-H."/>
            <person name="Park Y.-E."/>
            <person name="Jang D.-C."/>
            <person name="Im J.-S."/>
            <person name="Choi J.-G."/>
            <person name="Park H.-J."/>
            <person name="Lee G.-B."/>
            <person name="Lee Y.-G."/>
            <person name="Hong S.-Y."/>
            <person name="Cho K."/>
            <person name="Sohn K.H."/>
        </authorList>
    </citation>
    <scope>NUCLEOTIDE SEQUENCE</scope>
    <source>
        <strain evidence="3">KR_2_A2</strain>
    </source>
</reference>
<dbReference type="Gene3D" id="3.10.10.10">
    <property type="entry name" value="HIV Type 1 Reverse Transcriptase, subunit A, domain 1"/>
    <property type="match status" value="1"/>
</dbReference>
<dbReference type="SMART" id="SM00343">
    <property type="entry name" value="ZnF_C2HC"/>
    <property type="match status" value="1"/>
</dbReference>
<dbReference type="InterPro" id="IPR032567">
    <property type="entry name" value="RTL1-rel"/>
</dbReference>
<dbReference type="Proteomes" id="UP000704712">
    <property type="component" value="Unassembled WGS sequence"/>
</dbReference>
<dbReference type="InterPro" id="IPR005162">
    <property type="entry name" value="Retrotrans_gag_dom"/>
</dbReference>
<feature type="region of interest" description="Disordered" evidence="1">
    <location>
        <begin position="39"/>
        <end position="59"/>
    </location>
</feature>
<feature type="compositionally biased region" description="Polar residues" evidence="1">
    <location>
        <begin position="302"/>
        <end position="325"/>
    </location>
</feature>
<dbReference type="GO" id="GO:0008270">
    <property type="term" value="F:zinc ion binding"/>
    <property type="evidence" value="ECO:0007669"/>
    <property type="project" value="InterPro"/>
</dbReference>
<feature type="region of interest" description="Disordered" evidence="1">
    <location>
        <begin position="297"/>
        <end position="338"/>
    </location>
</feature>
<accession>A0A8S9USP3</accession>
<organism evidence="3 4">
    <name type="scientific">Phytophthora infestans</name>
    <name type="common">Potato late blight agent</name>
    <name type="synonym">Botrytis infestans</name>
    <dbReference type="NCBI Taxonomy" id="4787"/>
    <lineage>
        <taxon>Eukaryota</taxon>
        <taxon>Sar</taxon>
        <taxon>Stramenopiles</taxon>
        <taxon>Oomycota</taxon>
        <taxon>Peronosporomycetes</taxon>
        <taxon>Peronosporales</taxon>
        <taxon>Peronosporaceae</taxon>
        <taxon>Phytophthora</taxon>
    </lineage>
</organism>
<dbReference type="SUPFAM" id="SSF57756">
    <property type="entry name" value="Retrovirus zinc finger-like domains"/>
    <property type="match status" value="1"/>
</dbReference>
<name>A0A8S9USP3_PHYIN</name>
<dbReference type="InterPro" id="IPR036875">
    <property type="entry name" value="Znf_CCHC_sf"/>
</dbReference>
<feature type="domain" description="CCHC-type" evidence="2">
    <location>
        <begin position="282"/>
        <end position="298"/>
    </location>
</feature>
<feature type="region of interest" description="Disordered" evidence="1">
    <location>
        <begin position="237"/>
        <end position="262"/>
    </location>
</feature>
<dbReference type="SUPFAM" id="SSF56672">
    <property type="entry name" value="DNA/RNA polymerases"/>
    <property type="match status" value="1"/>
</dbReference>
<dbReference type="Pfam" id="PF03732">
    <property type="entry name" value="Retrotrans_gag"/>
    <property type="match status" value="1"/>
</dbReference>
<dbReference type="InterPro" id="IPR043502">
    <property type="entry name" value="DNA/RNA_pol_sf"/>
</dbReference>
<dbReference type="PANTHER" id="PTHR15503:SF22">
    <property type="entry name" value="TRANSPOSON TY3-I GAG POLYPROTEIN"/>
    <property type="match status" value="1"/>
</dbReference>
<dbReference type="InterPro" id="IPR021109">
    <property type="entry name" value="Peptidase_aspartic_dom_sf"/>
</dbReference>
<dbReference type="CDD" id="cd00303">
    <property type="entry name" value="retropepsin_like"/>
    <property type="match status" value="1"/>
</dbReference>
<evidence type="ECO:0000313" key="4">
    <source>
        <dbReference type="Proteomes" id="UP000704712"/>
    </source>
</evidence>
<evidence type="ECO:0000259" key="2">
    <source>
        <dbReference type="SMART" id="SM00343"/>
    </source>
</evidence>
<comment type="caution">
    <text evidence="3">The sequence shown here is derived from an EMBL/GenBank/DDBJ whole genome shotgun (WGS) entry which is preliminary data.</text>
</comment>
<evidence type="ECO:0000313" key="3">
    <source>
        <dbReference type="EMBL" id="KAF4143741.1"/>
    </source>
</evidence>
<dbReference type="GO" id="GO:0003676">
    <property type="term" value="F:nucleic acid binding"/>
    <property type="evidence" value="ECO:0007669"/>
    <property type="project" value="InterPro"/>
</dbReference>
<evidence type="ECO:0000256" key="1">
    <source>
        <dbReference type="SAM" id="MobiDB-lite"/>
    </source>
</evidence>
<dbReference type="Gene3D" id="2.40.70.10">
    <property type="entry name" value="Acid Proteases"/>
    <property type="match status" value="1"/>
</dbReference>
<dbReference type="SUPFAM" id="SSF50630">
    <property type="entry name" value="Acid proteases"/>
    <property type="match status" value="1"/>
</dbReference>